<evidence type="ECO:0000313" key="3">
    <source>
        <dbReference type="Proteomes" id="UP001501563"/>
    </source>
</evidence>
<accession>A0ABP7JXH7</accession>
<gene>
    <name evidence="2" type="ORF">GCM10022207_20520</name>
</gene>
<comment type="caution">
    <text evidence="2">The sequence shown here is derived from an EMBL/GenBank/DDBJ whole genome shotgun (WGS) entry which is preliminary data.</text>
</comment>
<organism evidence="2 3">
    <name type="scientific">Streptomyces lannensis</name>
    <dbReference type="NCBI Taxonomy" id="766498"/>
    <lineage>
        <taxon>Bacteria</taxon>
        <taxon>Bacillati</taxon>
        <taxon>Actinomycetota</taxon>
        <taxon>Actinomycetes</taxon>
        <taxon>Kitasatosporales</taxon>
        <taxon>Streptomycetaceae</taxon>
        <taxon>Streptomyces</taxon>
    </lineage>
</organism>
<dbReference type="Proteomes" id="UP001501563">
    <property type="component" value="Unassembled WGS sequence"/>
</dbReference>
<evidence type="ECO:0000313" key="2">
    <source>
        <dbReference type="EMBL" id="GAA3857128.1"/>
    </source>
</evidence>
<dbReference type="EMBL" id="BAAAZA010000005">
    <property type="protein sequence ID" value="GAA3857128.1"/>
    <property type="molecule type" value="Genomic_DNA"/>
</dbReference>
<feature type="region of interest" description="Disordered" evidence="1">
    <location>
        <begin position="1"/>
        <end position="29"/>
    </location>
</feature>
<name>A0ABP7JXH7_9ACTN</name>
<reference evidence="3" key="1">
    <citation type="journal article" date="2019" name="Int. J. Syst. Evol. Microbiol.">
        <title>The Global Catalogue of Microorganisms (GCM) 10K type strain sequencing project: providing services to taxonomists for standard genome sequencing and annotation.</title>
        <authorList>
            <consortium name="The Broad Institute Genomics Platform"/>
            <consortium name="The Broad Institute Genome Sequencing Center for Infectious Disease"/>
            <person name="Wu L."/>
            <person name="Ma J."/>
        </authorList>
    </citation>
    <scope>NUCLEOTIDE SEQUENCE [LARGE SCALE GENOMIC DNA]</scope>
    <source>
        <strain evidence="3">JCM 16578</strain>
    </source>
</reference>
<sequence>MQRAPPAVVTPQHPFHGAGGPPENGDRMPSARIAEEVVTEEAGGGAVREVAIGTHRLSRPRGGAGSGC</sequence>
<keyword evidence="3" id="KW-1185">Reference proteome</keyword>
<evidence type="ECO:0000256" key="1">
    <source>
        <dbReference type="SAM" id="MobiDB-lite"/>
    </source>
</evidence>
<protein>
    <submittedName>
        <fullName evidence="2">Uncharacterized protein</fullName>
    </submittedName>
</protein>
<proteinExistence type="predicted"/>